<gene>
    <name evidence="2" type="ORF">A4X13_0g5095</name>
</gene>
<keyword evidence="1" id="KW-0560">Oxidoreductase</keyword>
<evidence type="ECO:0008006" key="4">
    <source>
        <dbReference type="Google" id="ProtNLM"/>
    </source>
</evidence>
<dbReference type="Gene3D" id="3.40.50.720">
    <property type="entry name" value="NAD(P)-binding Rossmann-like Domain"/>
    <property type="match status" value="1"/>
</dbReference>
<comment type="caution">
    <text evidence="2">The sequence shown here is derived from an EMBL/GenBank/DDBJ whole genome shotgun (WGS) entry which is preliminary data.</text>
</comment>
<reference evidence="2" key="2">
    <citation type="journal article" date="2019" name="IMA Fungus">
        <title>Genome sequencing and comparison of five Tilletia species to identify candidate genes for the detection of regulated species infecting wheat.</title>
        <authorList>
            <person name="Nguyen H.D.T."/>
            <person name="Sultana T."/>
            <person name="Kesanakurti P."/>
            <person name="Hambleton S."/>
        </authorList>
    </citation>
    <scope>NUCLEOTIDE SEQUENCE</scope>
    <source>
        <strain evidence="2">DAOMC 236416</strain>
    </source>
</reference>
<dbReference type="PRINTS" id="PR00081">
    <property type="entry name" value="GDHRDH"/>
</dbReference>
<dbReference type="InterPro" id="IPR036291">
    <property type="entry name" value="NAD(P)-bd_dom_sf"/>
</dbReference>
<dbReference type="AlphaFoldDB" id="A0A177T8F6"/>
<evidence type="ECO:0000256" key="1">
    <source>
        <dbReference type="ARBA" id="ARBA00023002"/>
    </source>
</evidence>
<dbReference type="GO" id="GO:0016491">
    <property type="term" value="F:oxidoreductase activity"/>
    <property type="evidence" value="ECO:0007669"/>
    <property type="project" value="UniProtKB-KW"/>
</dbReference>
<organism evidence="2 3">
    <name type="scientific">Tilletia indica</name>
    <dbReference type="NCBI Taxonomy" id="43049"/>
    <lineage>
        <taxon>Eukaryota</taxon>
        <taxon>Fungi</taxon>
        <taxon>Dikarya</taxon>
        <taxon>Basidiomycota</taxon>
        <taxon>Ustilaginomycotina</taxon>
        <taxon>Exobasidiomycetes</taxon>
        <taxon>Tilletiales</taxon>
        <taxon>Tilletiaceae</taxon>
        <taxon>Tilletia</taxon>
    </lineage>
</organism>
<dbReference type="Proteomes" id="UP000077521">
    <property type="component" value="Unassembled WGS sequence"/>
</dbReference>
<sequence>MTGWCSYISDISRDMYSTMLRPGLRNLPWDPNTEMPSLEGRVIVITGPTSGIGLEAAKRLALSGAKTLFLLGRNEERLGRTVSVLEEAQFASGDKKHTTRLVPVRCDLSSVKSVRGAAQRVREEEELLDILLANAGISGGSGYSEDGLEMQMATNCLGHHILIQELLPNLRRAAAAGLASPTSQRNQDTTRIVLLTSGAHAWCTEAALRDLSGGIGSFNSMVLYGRSKLGNLYTARRLAQSLSASDRPEDRAITVAAVHPGGIVSELGRESAFFTKYLSPKVLWPVAPWGITTLLWAATAATREEAHGQYLVPWCTRSEPSTIGQNEKLQEHVWAWCEEQNAKLARA</sequence>
<dbReference type="PANTHER" id="PTHR43157">
    <property type="entry name" value="PHOSPHATIDYLINOSITOL-GLYCAN BIOSYNTHESIS CLASS F PROTEIN-RELATED"/>
    <property type="match status" value="1"/>
</dbReference>
<dbReference type="SUPFAM" id="SSF51735">
    <property type="entry name" value="NAD(P)-binding Rossmann-fold domains"/>
    <property type="match status" value="1"/>
</dbReference>
<dbReference type="Pfam" id="PF00106">
    <property type="entry name" value="adh_short"/>
    <property type="match status" value="1"/>
</dbReference>
<protein>
    <recommendedName>
        <fullName evidence="4">Ketoreductase (KR) domain-containing protein</fullName>
    </recommendedName>
</protein>
<dbReference type="EMBL" id="LWDF02000371">
    <property type="protein sequence ID" value="KAE8249738.1"/>
    <property type="molecule type" value="Genomic_DNA"/>
</dbReference>
<accession>A0A177T8F6</accession>
<reference evidence="2" key="1">
    <citation type="submission" date="2016-04" db="EMBL/GenBank/DDBJ databases">
        <authorList>
            <person name="Nguyen H.D."/>
            <person name="Samba Siva P."/>
            <person name="Cullis J."/>
            <person name="Levesque C.A."/>
            <person name="Hambleton S."/>
        </authorList>
    </citation>
    <scope>NUCLEOTIDE SEQUENCE</scope>
    <source>
        <strain evidence="2">DAOMC 236416</strain>
    </source>
</reference>
<dbReference type="PANTHER" id="PTHR43157:SF31">
    <property type="entry name" value="PHOSPHATIDYLINOSITOL-GLYCAN BIOSYNTHESIS CLASS F PROTEIN"/>
    <property type="match status" value="1"/>
</dbReference>
<proteinExistence type="predicted"/>
<evidence type="ECO:0000313" key="3">
    <source>
        <dbReference type="Proteomes" id="UP000077521"/>
    </source>
</evidence>
<keyword evidence="3" id="KW-1185">Reference proteome</keyword>
<name>A0A177T8F6_9BASI</name>
<dbReference type="InterPro" id="IPR002347">
    <property type="entry name" value="SDR_fam"/>
</dbReference>
<evidence type="ECO:0000313" key="2">
    <source>
        <dbReference type="EMBL" id="KAE8249738.1"/>
    </source>
</evidence>